<accession>A0A183I8I9</accession>
<dbReference type="AlphaFoldDB" id="A0A183I8I9"/>
<evidence type="ECO:0000313" key="2">
    <source>
        <dbReference type="Proteomes" id="UP000267606"/>
    </source>
</evidence>
<reference evidence="3" key="1">
    <citation type="submission" date="2016-06" db="UniProtKB">
        <authorList>
            <consortium name="WormBaseParasite"/>
        </authorList>
    </citation>
    <scope>IDENTIFICATION</scope>
</reference>
<keyword evidence="2" id="KW-1185">Reference proteome</keyword>
<dbReference type="WBParaSite" id="OFLC_0001606401-mRNA-1">
    <property type="protein sequence ID" value="OFLC_0001606401-mRNA-1"/>
    <property type="gene ID" value="OFLC_0001606401"/>
</dbReference>
<dbReference type="STRING" id="387005.A0A183I8I9"/>
<dbReference type="EMBL" id="UZAJ01043789">
    <property type="protein sequence ID" value="VDP26524.1"/>
    <property type="molecule type" value="Genomic_DNA"/>
</dbReference>
<reference evidence="1 2" key="2">
    <citation type="submission" date="2018-11" db="EMBL/GenBank/DDBJ databases">
        <authorList>
            <consortium name="Pathogen Informatics"/>
        </authorList>
    </citation>
    <scope>NUCLEOTIDE SEQUENCE [LARGE SCALE GENOMIC DNA]</scope>
</reference>
<name>A0A183I8I9_9BILA</name>
<organism evidence="3">
    <name type="scientific">Onchocerca flexuosa</name>
    <dbReference type="NCBI Taxonomy" id="387005"/>
    <lineage>
        <taxon>Eukaryota</taxon>
        <taxon>Metazoa</taxon>
        <taxon>Ecdysozoa</taxon>
        <taxon>Nematoda</taxon>
        <taxon>Chromadorea</taxon>
        <taxon>Rhabditida</taxon>
        <taxon>Spirurina</taxon>
        <taxon>Spiruromorpha</taxon>
        <taxon>Filarioidea</taxon>
        <taxon>Onchocercidae</taxon>
        <taxon>Onchocerca</taxon>
    </lineage>
</organism>
<evidence type="ECO:0000313" key="1">
    <source>
        <dbReference type="EMBL" id="VDP26524.1"/>
    </source>
</evidence>
<gene>
    <name evidence="1" type="ORF">OFLC_LOCUS16051</name>
</gene>
<dbReference type="Proteomes" id="UP000267606">
    <property type="component" value="Unassembled WGS sequence"/>
</dbReference>
<evidence type="ECO:0000313" key="3">
    <source>
        <dbReference type="WBParaSite" id="OFLC_0001606401-mRNA-1"/>
    </source>
</evidence>
<protein>
    <submittedName>
        <fullName evidence="3">Ig-like domain-containing protein</fullName>
    </submittedName>
</protein>
<sequence length="48" mass="5435">MIGDEVLLNCTITIGAETNGTNGEVEWWRDGQRIDFKNTKSLQIKILI</sequence>
<proteinExistence type="predicted"/>